<gene>
    <name evidence="1" type="ORF">METZ01_LOCUS99279</name>
</gene>
<reference evidence="1" key="1">
    <citation type="submission" date="2018-05" db="EMBL/GenBank/DDBJ databases">
        <authorList>
            <person name="Lanie J.A."/>
            <person name="Ng W.-L."/>
            <person name="Kazmierczak K.M."/>
            <person name="Andrzejewski T.M."/>
            <person name="Davidsen T.M."/>
            <person name="Wayne K.J."/>
            <person name="Tettelin H."/>
            <person name="Glass J.I."/>
            <person name="Rusch D."/>
            <person name="Podicherti R."/>
            <person name="Tsui H.-C.T."/>
            <person name="Winkler M.E."/>
        </authorList>
    </citation>
    <scope>NUCLEOTIDE SEQUENCE</scope>
</reference>
<dbReference type="AlphaFoldDB" id="A0A381W1K4"/>
<evidence type="ECO:0000313" key="1">
    <source>
        <dbReference type="EMBL" id="SVA46425.1"/>
    </source>
</evidence>
<sequence>MPTESKWEAPAVIVSYLSTELNSLADGGNDLGAKVDNVADGENEMFLDLEFNIAAQGGARDADGRVEIYILYSVDDTNFDMGDDSTDPRPESLLTVFSLDAATTARYRTVTGLPLAPFDFKLLVMNETGQAFASSANTLKYRLHSAEAQ</sequence>
<dbReference type="EMBL" id="UINC01010435">
    <property type="protein sequence ID" value="SVA46425.1"/>
    <property type="molecule type" value="Genomic_DNA"/>
</dbReference>
<protein>
    <submittedName>
        <fullName evidence="1">Uncharacterized protein</fullName>
    </submittedName>
</protein>
<name>A0A381W1K4_9ZZZZ</name>
<accession>A0A381W1K4</accession>
<organism evidence="1">
    <name type="scientific">marine metagenome</name>
    <dbReference type="NCBI Taxonomy" id="408172"/>
    <lineage>
        <taxon>unclassified sequences</taxon>
        <taxon>metagenomes</taxon>
        <taxon>ecological metagenomes</taxon>
    </lineage>
</organism>
<proteinExistence type="predicted"/>